<keyword evidence="1" id="KW-0812">Transmembrane</keyword>
<keyword evidence="1" id="KW-1133">Transmembrane helix</keyword>
<accession>A0ABY4N7Q3</accession>
<feature type="transmembrane region" description="Helical" evidence="1">
    <location>
        <begin position="94"/>
        <end position="118"/>
    </location>
</feature>
<keyword evidence="1" id="KW-0472">Membrane</keyword>
<organism evidence="2 3">
    <name type="scientific">Brachybacterium kimchii</name>
    <dbReference type="NCBI Taxonomy" id="2942909"/>
    <lineage>
        <taxon>Bacteria</taxon>
        <taxon>Bacillati</taxon>
        <taxon>Actinomycetota</taxon>
        <taxon>Actinomycetes</taxon>
        <taxon>Micrococcales</taxon>
        <taxon>Dermabacteraceae</taxon>
        <taxon>Brachybacterium</taxon>
    </lineage>
</organism>
<dbReference type="EMBL" id="CP097218">
    <property type="protein sequence ID" value="UQN30572.1"/>
    <property type="molecule type" value="Genomic_DNA"/>
</dbReference>
<keyword evidence="3" id="KW-1185">Reference proteome</keyword>
<sequence>MNTQPYLSAGLPSVGDIVTAFLPLGAGVLCAVLIQMLDRVLARSAPDTDKAAQHTARVHVVSALAAGITALGGLLLTGANFLAIYGGLSGMAKVLAFFVGLALLIPGLIIAIAVVPGLGSRR</sequence>
<evidence type="ECO:0000313" key="3">
    <source>
        <dbReference type="Proteomes" id="UP001055868"/>
    </source>
</evidence>
<feature type="transmembrane region" description="Helical" evidence="1">
    <location>
        <begin position="58"/>
        <end position="88"/>
    </location>
</feature>
<proteinExistence type="predicted"/>
<name>A0ABY4N7Q3_9MICO</name>
<evidence type="ECO:0000313" key="2">
    <source>
        <dbReference type="EMBL" id="UQN30572.1"/>
    </source>
</evidence>
<gene>
    <name evidence="2" type="ORF">M4486_04465</name>
</gene>
<feature type="transmembrane region" description="Helical" evidence="1">
    <location>
        <begin position="20"/>
        <end position="37"/>
    </location>
</feature>
<evidence type="ECO:0000256" key="1">
    <source>
        <dbReference type="SAM" id="Phobius"/>
    </source>
</evidence>
<protein>
    <submittedName>
        <fullName evidence="2">Uncharacterized protein</fullName>
    </submittedName>
</protein>
<dbReference type="Proteomes" id="UP001055868">
    <property type="component" value="Chromosome"/>
</dbReference>
<reference evidence="2" key="1">
    <citation type="submission" date="2022-05" db="EMBL/GenBank/DDBJ databases">
        <title>Genomic analysis of Brachybacterium sp. CBA3104.</title>
        <authorList>
            <person name="Roh S.W."/>
            <person name="Kim Y.B."/>
            <person name="Kim Y."/>
        </authorList>
    </citation>
    <scope>NUCLEOTIDE SEQUENCE</scope>
    <source>
        <strain evidence="2">CBA3104</strain>
    </source>
</reference>
<dbReference type="RefSeq" id="WP_239203755.1">
    <property type="nucleotide sequence ID" value="NZ_CP097218.1"/>
</dbReference>